<keyword evidence="1 5" id="KW-1003">Cell membrane</keyword>
<dbReference type="EMBL" id="GL883078">
    <property type="protein sequence ID" value="EGF91536.1"/>
    <property type="molecule type" value="Genomic_DNA"/>
</dbReference>
<keyword evidence="7" id="KW-1185">Reference proteome</keyword>
<proteinExistence type="inferred from homology"/>
<keyword evidence="2 5" id="KW-0812">Transmembrane</keyword>
<dbReference type="eggNOG" id="COG5487">
    <property type="taxonomic scope" value="Bacteria"/>
</dbReference>
<evidence type="ECO:0000313" key="7">
    <source>
        <dbReference type="Proteomes" id="UP000006512"/>
    </source>
</evidence>
<feature type="transmembrane region" description="Helical" evidence="5">
    <location>
        <begin position="6"/>
        <end position="26"/>
    </location>
</feature>
<evidence type="ECO:0000313" key="6">
    <source>
        <dbReference type="EMBL" id="EGF91536.1"/>
    </source>
</evidence>
<protein>
    <recommendedName>
        <fullName evidence="5">UPF0391 membrane protein ABI_29530</fullName>
    </recommendedName>
</protein>
<evidence type="ECO:0000256" key="1">
    <source>
        <dbReference type="ARBA" id="ARBA00022475"/>
    </source>
</evidence>
<evidence type="ECO:0000256" key="4">
    <source>
        <dbReference type="ARBA" id="ARBA00023136"/>
    </source>
</evidence>
<dbReference type="NCBIfam" id="NF010229">
    <property type="entry name" value="PRK13682.1-4"/>
    <property type="match status" value="1"/>
</dbReference>
<name>F4QMU5_9CAUL</name>
<keyword evidence="4 5" id="KW-0472">Membrane</keyword>
<evidence type="ECO:0000256" key="3">
    <source>
        <dbReference type="ARBA" id="ARBA00022989"/>
    </source>
</evidence>
<dbReference type="AlphaFoldDB" id="F4QMU5"/>
<reference evidence="7" key="1">
    <citation type="submission" date="2011-03" db="EMBL/GenBank/DDBJ databases">
        <title>Draft genome sequence of Brevundimonas diminuta.</title>
        <authorList>
            <person name="Brown P.J.B."/>
            <person name="Buechlein A."/>
            <person name="Hemmerich C."/>
            <person name="Brun Y.V."/>
        </authorList>
    </citation>
    <scope>NUCLEOTIDE SEQUENCE [LARGE SCALE GENOMIC DNA]</scope>
    <source>
        <strain evidence="7">C19</strain>
    </source>
</reference>
<accession>F4QMU5</accession>
<dbReference type="PIRSF" id="PIRSF036466">
    <property type="entry name" value="UCP036466"/>
    <property type="match status" value="1"/>
</dbReference>
<evidence type="ECO:0000256" key="2">
    <source>
        <dbReference type="ARBA" id="ARBA00022692"/>
    </source>
</evidence>
<sequence>MLNWIVTFFILAVVAAFFGFTGLAGTFAEIAKFIAVIFVVLFIASLVYRMITGRSANPPL</sequence>
<dbReference type="InterPro" id="IPR009760">
    <property type="entry name" value="DUF1328"/>
</dbReference>
<comment type="similarity">
    <text evidence="5">Belongs to the UPF0391 family.</text>
</comment>
<dbReference type="HAMAP" id="MF_01361">
    <property type="entry name" value="UPF0391"/>
    <property type="match status" value="1"/>
</dbReference>
<comment type="caution">
    <text evidence="5">Lacks conserved residue(s) required for the propagation of feature annotation.</text>
</comment>
<dbReference type="OrthoDB" id="1374391at2"/>
<dbReference type="Proteomes" id="UP000006512">
    <property type="component" value="Unassembled WGS sequence"/>
</dbReference>
<dbReference type="GO" id="GO:0005886">
    <property type="term" value="C:plasma membrane"/>
    <property type="evidence" value="ECO:0007669"/>
    <property type="project" value="UniProtKB-UniRule"/>
</dbReference>
<dbReference type="HOGENOM" id="CLU_187346_0_0_5"/>
<organism evidence="6 7">
    <name type="scientific">Asticcacaulis biprosthecium C19</name>
    <dbReference type="NCBI Taxonomy" id="715226"/>
    <lineage>
        <taxon>Bacteria</taxon>
        <taxon>Pseudomonadati</taxon>
        <taxon>Pseudomonadota</taxon>
        <taxon>Alphaproteobacteria</taxon>
        <taxon>Caulobacterales</taxon>
        <taxon>Caulobacteraceae</taxon>
        <taxon>Asticcacaulis</taxon>
    </lineage>
</organism>
<dbReference type="Pfam" id="PF07043">
    <property type="entry name" value="DUF1328"/>
    <property type="match status" value="1"/>
</dbReference>
<dbReference type="STRING" id="715226.ABI_29530"/>
<keyword evidence="3 5" id="KW-1133">Transmembrane helix</keyword>
<feature type="transmembrane region" description="Helical" evidence="5">
    <location>
        <begin position="33"/>
        <end position="51"/>
    </location>
</feature>
<dbReference type="RefSeq" id="WP_006273738.1">
    <property type="nucleotide sequence ID" value="NZ_GL883078.1"/>
</dbReference>
<gene>
    <name evidence="6" type="ORF">ABI_29530</name>
</gene>
<evidence type="ECO:0000256" key="5">
    <source>
        <dbReference type="HAMAP-Rule" id="MF_01361"/>
    </source>
</evidence>